<feature type="compositionally biased region" description="Polar residues" evidence="1">
    <location>
        <begin position="694"/>
        <end position="705"/>
    </location>
</feature>
<reference evidence="3 4" key="1">
    <citation type="submission" date="2020-01" db="EMBL/GenBank/DDBJ databases">
        <authorList>
            <person name="Palmer J.M."/>
        </authorList>
    </citation>
    <scope>NUCLEOTIDE SEQUENCE [LARGE SCALE GENOMIC DNA]</scope>
    <source>
        <strain evidence="3 4">TWF970</strain>
    </source>
</reference>
<comment type="caution">
    <text evidence="3">The sequence shown here is derived from an EMBL/GenBank/DDBJ whole genome shotgun (WGS) entry which is preliminary data.</text>
</comment>
<evidence type="ECO:0000256" key="1">
    <source>
        <dbReference type="SAM" id="MobiDB-lite"/>
    </source>
</evidence>
<feature type="compositionally biased region" description="Acidic residues" evidence="1">
    <location>
        <begin position="649"/>
        <end position="687"/>
    </location>
</feature>
<organism evidence="3 4">
    <name type="scientific">Orbilia oligospora</name>
    <name type="common">Nematode-trapping fungus</name>
    <name type="synonym">Arthrobotrys oligospora</name>
    <dbReference type="NCBI Taxonomy" id="2813651"/>
    <lineage>
        <taxon>Eukaryota</taxon>
        <taxon>Fungi</taxon>
        <taxon>Dikarya</taxon>
        <taxon>Ascomycota</taxon>
        <taxon>Pezizomycotina</taxon>
        <taxon>Orbiliomycetes</taxon>
        <taxon>Orbiliales</taxon>
        <taxon>Orbiliaceae</taxon>
        <taxon>Orbilia</taxon>
    </lineage>
</organism>
<feature type="signal peptide" evidence="2">
    <location>
        <begin position="1"/>
        <end position="22"/>
    </location>
</feature>
<evidence type="ECO:0000256" key="2">
    <source>
        <dbReference type="SAM" id="SignalP"/>
    </source>
</evidence>
<protein>
    <submittedName>
        <fullName evidence="3">Uncharacterized protein</fullName>
    </submittedName>
</protein>
<feature type="region of interest" description="Disordered" evidence="1">
    <location>
        <begin position="315"/>
        <end position="392"/>
    </location>
</feature>
<feature type="chain" id="PRO_5028951087" evidence="2">
    <location>
        <begin position="23"/>
        <end position="846"/>
    </location>
</feature>
<evidence type="ECO:0000313" key="4">
    <source>
        <dbReference type="Proteomes" id="UP000474640"/>
    </source>
</evidence>
<keyword evidence="2" id="KW-0732">Signal</keyword>
<feature type="region of interest" description="Disordered" evidence="1">
    <location>
        <begin position="641"/>
        <end position="706"/>
    </location>
</feature>
<dbReference type="Proteomes" id="UP000474640">
    <property type="component" value="Unassembled WGS sequence"/>
</dbReference>
<accession>A0A7C8V7L4</accession>
<dbReference type="AlphaFoldDB" id="A0A7C8V7L4"/>
<gene>
    <name evidence="3" type="ORF">TWF970_007626</name>
</gene>
<dbReference type="OrthoDB" id="5274886at2759"/>
<sequence>MPAVTSIFITLLLVGFSAPVLGMIGVEIAFVPIWDPTCRIVPWDFTRLEPTGCHSAVPEYEAFLGHVRLRTAYPYLEDIPDAIAIYDGDCTRSNATLVIFPYKLQFVDQEVHVTEEPEWSDIEYPENARYQVLKEGSLEWKKILGSKPSVPTKEGDVLYKKKDGQWGSLPNEIWVYPARQWGGSRGLKKTLDIYEKGVGLRPEPLVQPSRFENLNMRLGTLERQFPNSPDSVLARPRIGDDEDRLPGWLSNPQTRREWAGTEDNPLVPQQRKYPMKCGGQPIRYKDSLTEMTEQTDTFEKVSPGFRLFRNNRARSPLQIPPVKPGTIGSNKIRVPNPRLPKVQAPSGFSQSRSQSPDDFGWDVLRPQRGHQNQDPTPNYLGGRLRESAERDDTITEIPDELSPGEKIRVDMKETEYDPILAGLTSSAFRSDIRPLDSLSPILPLQHSLYWFIFKVKCAKSPKVGQLVFKSSAYDIAFTDDDTKYNGYDYNFAFLARTKGQETCNRLPIDLNIEKGPNEILVRARNGNTPVPNFIALYNNASPQLGECNHHSLRMILAFDPNVFDRQQLQKVRVKNIRYWKEIDYNSEDRPEGYESFLLSYFRPLPGEFLMKDVTTLMWKHRGTNPRTLGWNEGPVLPNRRRDETVSIISEEEIEEEEIEEEEIEEEEIEEEEIEGEEIEGEEIEYDESDHPYTDPSTHLSSNNAETDGGAILSDLLLLTPEEDEPENIFDFWAPDTPPEIRNAIEELDIASIARPDQSWVSSIGGSRIPMGMRANRFENFMDSPDLDSIPGRGFLSNHRNIQQVENHQAFGMNEEQNKNVFYDLPYSEDFPEDIDITAFQQSPPDF</sequence>
<feature type="compositionally biased region" description="Basic and acidic residues" evidence="1">
    <location>
        <begin position="383"/>
        <end position="392"/>
    </location>
</feature>
<proteinExistence type="predicted"/>
<feature type="region of interest" description="Disordered" evidence="1">
    <location>
        <begin position="255"/>
        <end position="278"/>
    </location>
</feature>
<feature type="compositionally biased region" description="Polar residues" evidence="1">
    <location>
        <begin position="346"/>
        <end position="356"/>
    </location>
</feature>
<dbReference type="EMBL" id="JAABOJ010000041">
    <property type="protein sequence ID" value="KAF3274922.1"/>
    <property type="molecule type" value="Genomic_DNA"/>
</dbReference>
<name>A0A7C8V7L4_ORBOL</name>
<evidence type="ECO:0000313" key="3">
    <source>
        <dbReference type="EMBL" id="KAF3274922.1"/>
    </source>
</evidence>